<dbReference type="Proteomes" id="UP000288805">
    <property type="component" value="Unassembled WGS sequence"/>
</dbReference>
<dbReference type="AlphaFoldDB" id="A0A438E8F1"/>
<protein>
    <submittedName>
        <fullName evidence="2">Uncharacterized protein</fullName>
    </submittedName>
</protein>
<evidence type="ECO:0000256" key="1">
    <source>
        <dbReference type="SAM" id="MobiDB-lite"/>
    </source>
</evidence>
<comment type="caution">
    <text evidence="2">The sequence shown here is derived from an EMBL/GenBank/DDBJ whole genome shotgun (WGS) entry which is preliminary data.</text>
</comment>
<gene>
    <name evidence="2" type="ORF">CK203_074950</name>
</gene>
<dbReference type="EMBL" id="QGNW01001363">
    <property type="protein sequence ID" value="RVW44046.1"/>
    <property type="molecule type" value="Genomic_DNA"/>
</dbReference>
<reference evidence="2 3" key="1">
    <citation type="journal article" date="2018" name="PLoS Genet.">
        <title>Population sequencing reveals clonal diversity and ancestral inbreeding in the grapevine cultivar Chardonnay.</title>
        <authorList>
            <person name="Roach M.J."/>
            <person name="Johnson D.L."/>
            <person name="Bohlmann J."/>
            <person name="van Vuuren H.J."/>
            <person name="Jones S.J."/>
            <person name="Pretorius I.S."/>
            <person name="Schmidt S.A."/>
            <person name="Borneman A.R."/>
        </authorList>
    </citation>
    <scope>NUCLEOTIDE SEQUENCE [LARGE SCALE GENOMIC DNA]</scope>
    <source>
        <strain evidence="3">cv. Chardonnay</strain>
        <tissue evidence="2">Leaf</tissue>
    </source>
</reference>
<proteinExistence type="predicted"/>
<feature type="region of interest" description="Disordered" evidence="1">
    <location>
        <begin position="81"/>
        <end position="100"/>
    </location>
</feature>
<evidence type="ECO:0000313" key="2">
    <source>
        <dbReference type="EMBL" id="RVW44046.1"/>
    </source>
</evidence>
<sequence length="129" mass="13998">MLLCIRAKNVKHYFPSSTTPHPISILSSSSSSSSPSLHRSTFPLSSHSLSSPPTSLSPRLSQDTHPTTSVRPIPFVVPTDLPESVLHRPPPPTNTYPMVTRSKTGIYKPKTLVAALDFPADLALPLFTK</sequence>
<feature type="compositionally biased region" description="Low complexity" evidence="1">
    <location>
        <begin position="24"/>
        <end position="61"/>
    </location>
</feature>
<accession>A0A438E8F1</accession>
<organism evidence="2 3">
    <name type="scientific">Vitis vinifera</name>
    <name type="common">Grape</name>
    <dbReference type="NCBI Taxonomy" id="29760"/>
    <lineage>
        <taxon>Eukaryota</taxon>
        <taxon>Viridiplantae</taxon>
        <taxon>Streptophyta</taxon>
        <taxon>Embryophyta</taxon>
        <taxon>Tracheophyta</taxon>
        <taxon>Spermatophyta</taxon>
        <taxon>Magnoliopsida</taxon>
        <taxon>eudicotyledons</taxon>
        <taxon>Gunneridae</taxon>
        <taxon>Pentapetalae</taxon>
        <taxon>rosids</taxon>
        <taxon>Vitales</taxon>
        <taxon>Vitaceae</taxon>
        <taxon>Viteae</taxon>
        <taxon>Vitis</taxon>
    </lineage>
</organism>
<name>A0A438E8F1_VITVI</name>
<evidence type="ECO:0000313" key="3">
    <source>
        <dbReference type="Proteomes" id="UP000288805"/>
    </source>
</evidence>
<feature type="region of interest" description="Disordered" evidence="1">
    <location>
        <begin position="24"/>
        <end position="75"/>
    </location>
</feature>